<keyword evidence="3" id="KW-1185">Reference proteome</keyword>
<protein>
    <submittedName>
        <fullName evidence="2">Uncharacterized protein</fullName>
    </submittedName>
</protein>
<dbReference type="Proteomes" id="UP000053676">
    <property type="component" value="Unassembled WGS sequence"/>
</dbReference>
<feature type="compositionally biased region" description="Acidic residues" evidence="1">
    <location>
        <begin position="669"/>
        <end position="680"/>
    </location>
</feature>
<organism evidence="2 3">
    <name type="scientific">Necator americanus</name>
    <name type="common">Human hookworm</name>
    <dbReference type="NCBI Taxonomy" id="51031"/>
    <lineage>
        <taxon>Eukaryota</taxon>
        <taxon>Metazoa</taxon>
        <taxon>Ecdysozoa</taxon>
        <taxon>Nematoda</taxon>
        <taxon>Chromadorea</taxon>
        <taxon>Rhabditida</taxon>
        <taxon>Rhabditina</taxon>
        <taxon>Rhabditomorpha</taxon>
        <taxon>Strongyloidea</taxon>
        <taxon>Ancylostomatidae</taxon>
        <taxon>Bunostominae</taxon>
        <taxon>Necator</taxon>
    </lineage>
</organism>
<dbReference type="SUPFAM" id="SSF58113">
    <property type="entry name" value="Apolipoprotein A-I"/>
    <property type="match status" value="1"/>
</dbReference>
<dbReference type="Gene3D" id="1.20.120.20">
    <property type="entry name" value="Apolipoprotein"/>
    <property type="match status" value="1"/>
</dbReference>
<dbReference type="PANTHER" id="PTHR47331:SF1">
    <property type="entry name" value="GAG-LIKE PROTEIN"/>
    <property type="match status" value="1"/>
</dbReference>
<evidence type="ECO:0000256" key="1">
    <source>
        <dbReference type="SAM" id="MobiDB-lite"/>
    </source>
</evidence>
<feature type="non-terminal residue" evidence="2">
    <location>
        <position position="1"/>
    </location>
</feature>
<evidence type="ECO:0000313" key="3">
    <source>
        <dbReference type="Proteomes" id="UP000053676"/>
    </source>
</evidence>
<feature type="compositionally biased region" description="Basic and acidic residues" evidence="1">
    <location>
        <begin position="646"/>
        <end position="668"/>
    </location>
</feature>
<gene>
    <name evidence="2" type="ORF">NECAME_07104</name>
</gene>
<sequence length="680" mass="79776">QTTKQIQCTKTCLNVWDSEGKQYKLRVYTHDYLTKGFPQGKLGKEDLQFIHQQQIKLSSPCETNAKPPEILIGCDQLWNFINFQAAHFTLPSGLIFVPTRLGYMISGQRMSDKMQHENKLHSTVHYMESQDCEDPWERHWNIQSHDVEKEFCGPEKEEKANINAQVLENFNNTIARRNACYVVRLPFGEDHEYLPDNKVLALHRLRSVLRKYQQEPQILQQYHSIFQDQIAEKILEEVDENKDTVGKMKHYLPHQPVFTPQKDTTKLRIVFDASAHYKNCSSLNDILHQGLTILPKLIMASNRTDDMFTKKRKAEERKLIEKIRYKRSCIRLAVTFPAEEEIQKKIRNFLKVVVMLTRSNNLSDMFTKTRGKRPQHFARVEATLYRCRLEQVHQAANITMERIGAAAQGLSLTYDLYGLLVMADNDLANSRYEFSNGTEEGVTLEPSFTADFICREVEFIKEFRSQVETEIGEAELQEQRENHINAFIQTKEEIEHLHCEFKQYYTEIKGHTRRLSENVHSIKEELRRDFKQGFAEIDKRITNQNENTQSIKEELRRDFKQYFAELNKRITNQSENINSMRENLHREFGQCRREIKEQIRDQSDSIKGSIELTKNSLETRLATLPSYALKTDQEPTMPKEVASEGTKTKNWTEDPNSKNQDPVRQRNVEEEEVEEDLLDL</sequence>
<dbReference type="KEGG" id="nai:NECAME_07104"/>
<reference evidence="3" key="1">
    <citation type="journal article" date="2014" name="Nat. Genet.">
        <title>Genome of the human hookworm Necator americanus.</title>
        <authorList>
            <person name="Tang Y.T."/>
            <person name="Gao X."/>
            <person name="Rosa B.A."/>
            <person name="Abubucker S."/>
            <person name="Hallsworth-Pepin K."/>
            <person name="Martin J."/>
            <person name="Tyagi R."/>
            <person name="Heizer E."/>
            <person name="Zhang X."/>
            <person name="Bhonagiri-Palsikar V."/>
            <person name="Minx P."/>
            <person name="Warren W.C."/>
            <person name="Wang Q."/>
            <person name="Zhan B."/>
            <person name="Hotez P.J."/>
            <person name="Sternberg P.W."/>
            <person name="Dougall A."/>
            <person name="Gaze S.T."/>
            <person name="Mulvenna J."/>
            <person name="Sotillo J."/>
            <person name="Ranganathan S."/>
            <person name="Rabelo E.M."/>
            <person name="Wilson R.K."/>
            <person name="Felgner P.L."/>
            <person name="Bethony J."/>
            <person name="Hawdon J.M."/>
            <person name="Gasser R.B."/>
            <person name="Loukas A."/>
            <person name="Mitreva M."/>
        </authorList>
    </citation>
    <scope>NUCLEOTIDE SEQUENCE [LARGE SCALE GENOMIC DNA]</scope>
</reference>
<proteinExistence type="predicted"/>
<evidence type="ECO:0000313" key="2">
    <source>
        <dbReference type="EMBL" id="ETN84008.1"/>
    </source>
</evidence>
<accession>W2TQC3</accession>
<feature type="region of interest" description="Disordered" evidence="1">
    <location>
        <begin position="628"/>
        <end position="680"/>
    </location>
</feature>
<dbReference type="OrthoDB" id="8194935at2759"/>
<dbReference type="EMBL" id="KI658046">
    <property type="protein sequence ID" value="ETN84008.1"/>
    <property type="molecule type" value="Genomic_DNA"/>
</dbReference>
<dbReference type="PANTHER" id="PTHR47331">
    <property type="entry name" value="PHD-TYPE DOMAIN-CONTAINING PROTEIN"/>
    <property type="match status" value="1"/>
</dbReference>
<name>W2TQC3_NECAM</name>
<dbReference type="AlphaFoldDB" id="W2TQC3"/>